<dbReference type="GO" id="GO:0060070">
    <property type="term" value="P:canonical Wnt signaling pathway"/>
    <property type="evidence" value="ECO:0007669"/>
    <property type="project" value="TreeGrafter"/>
</dbReference>
<dbReference type="WBParaSite" id="TTAC_0000089501-mRNA-1">
    <property type="protein sequence ID" value="TTAC_0000089501-mRNA-1"/>
    <property type="gene ID" value="TTAC_0000089501"/>
</dbReference>
<evidence type="ECO:0000313" key="14">
    <source>
        <dbReference type="WBParaSite" id="TTAC_0000089501-mRNA-1"/>
    </source>
</evidence>
<feature type="compositionally biased region" description="Polar residues" evidence="10">
    <location>
        <begin position="581"/>
        <end position="594"/>
    </location>
</feature>
<reference evidence="12 13" key="2">
    <citation type="submission" date="2018-11" db="EMBL/GenBank/DDBJ databases">
        <authorList>
            <consortium name="Pathogen Informatics"/>
        </authorList>
    </citation>
    <scope>NUCLEOTIDE SEQUENCE [LARGE SCALE GENOMIC DNA]</scope>
</reference>
<organism evidence="14">
    <name type="scientific">Hydatigena taeniaeformis</name>
    <name type="common">Feline tapeworm</name>
    <name type="synonym">Taenia taeniaeformis</name>
    <dbReference type="NCBI Taxonomy" id="6205"/>
    <lineage>
        <taxon>Eukaryota</taxon>
        <taxon>Metazoa</taxon>
        <taxon>Spiralia</taxon>
        <taxon>Lophotrochozoa</taxon>
        <taxon>Platyhelminthes</taxon>
        <taxon>Cestoda</taxon>
        <taxon>Eucestoda</taxon>
        <taxon>Cyclophyllidea</taxon>
        <taxon>Taeniidae</taxon>
        <taxon>Hydatigera</taxon>
    </lineage>
</organism>
<dbReference type="Pfam" id="PF00505">
    <property type="entry name" value="HMG_box"/>
    <property type="match status" value="1"/>
</dbReference>
<feature type="region of interest" description="Disordered" evidence="10">
    <location>
        <begin position="573"/>
        <end position="594"/>
    </location>
</feature>
<dbReference type="CDD" id="cd21996">
    <property type="entry name" value="HMG-box_TCF7-like"/>
    <property type="match status" value="1"/>
</dbReference>
<keyword evidence="13" id="KW-1185">Reference proteome</keyword>
<dbReference type="GO" id="GO:0000785">
    <property type="term" value="C:chromatin"/>
    <property type="evidence" value="ECO:0007669"/>
    <property type="project" value="TreeGrafter"/>
</dbReference>
<reference evidence="14" key="1">
    <citation type="submission" date="2016-04" db="UniProtKB">
        <authorList>
            <consortium name="WormBaseParasite"/>
        </authorList>
    </citation>
    <scope>IDENTIFICATION</scope>
</reference>
<keyword evidence="8 9" id="KW-0539">Nucleus</keyword>
<dbReference type="InterPro" id="IPR024940">
    <property type="entry name" value="TCF/LEF"/>
</dbReference>
<dbReference type="STRING" id="6205.A0A0R3WJN7"/>
<evidence type="ECO:0000313" key="12">
    <source>
        <dbReference type="EMBL" id="VDM17145.1"/>
    </source>
</evidence>
<dbReference type="OrthoDB" id="2307332at2759"/>
<dbReference type="Gene3D" id="1.10.30.10">
    <property type="entry name" value="High mobility group box domain"/>
    <property type="match status" value="1"/>
</dbReference>
<dbReference type="GO" id="GO:0000981">
    <property type="term" value="F:DNA-binding transcription factor activity, RNA polymerase II-specific"/>
    <property type="evidence" value="ECO:0007669"/>
    <property type="project" value="TreeGrafter"/>
</dbReference>
<feature type="domain" description="HMG box" evidence="11">
    <location>
        <begin position="226"/>
        <end position="294"/>
    </location>
</feature>
<comment type="subcellular location">
    <subcellularLocation>
        <location evidence="1">Nucleus</location>
    </subcellularLocation>
</comment>
<dbReference type="FunFam" id="1.10.30.10:FF:000001">
    <property type="entry name" value="transcription factor 7 isoform X2"/>
    <property type="match status" value="1"/>
</dbReference>
<dbReference type="PROSITE" id="PS50118">
    <property type="entry name" value="HMG_BOX_2"/>
    <property type="match status" value="1"/>
</dbReference>
<dbReference type="GO" id="GO:0000978">
    <property type="term" value="F:RNA polymerase II cis-regulatory region sequence-specific DNA binding"/>
    <property type="evidence" value="ECO:0007669"/>
    <property type="project" value="TreeGrafter"/>
</dbReference>
<keyword evidence="7" id="KW-0804">Transcription</keyword>
<evidence type="ECO:0000313" key="13">
    <source>
        <dbReference type="Proteomes" id="UP000274429"/>
    </source>
</evidence>
<protein>
    <submittedName>
        <fullName evidence="14">HMG box domain-containing protein</fullName>
    </submittedName>
</protein>
<dbReference type="PANTHER" id="PTHR10373">
    <property type="entry name" value="TRANSCRIPTION FACTOR 7 FAMILY MEMBER"/>
    <property type="match status" value="1"/>
</dbReference>
<dbReference type="GO" id="GO:1990907">
    <property type="term" value="C:beta-catenin-TCF complex"/>
    <property type="evidence" value="ECO:0007669"/>
    <property type="project" value="TreeGrafter"/>
</dbReference>
<evidence type="ECO:0000259" key="11">
    <source>
        <dbReference type="PROSITE" id="PS50118"/>
    </source>
</evidence>
<dbReference type="PANTHER" id="PTHR10373:SF38">
    <property type="entry name" value="PROTEIN PANGOLIN, ISOFORM J"/>
    <property type="match status" value="1"/>
</dbReference>
<comment type="similarity">
    <text evidence="2">Belongs to the TCF/LEF family.</text>
</comment>
<gene>
    <name evidence="12" type="ORF">TTAC_LOCUS896</name>
</gene>
<evidence type="ECO:0000256" key="8">
    <source>
        <dbReference type="ARBA" id="ARBA00023242"/>
    </source>
</evidence>
<evidence type="ECO:0000256" key="7">
    <source>
        <dbReference type="ARBA" id="ARBA00023163"/>
    </source>
</evidence>
<dbReference type="InterPro" id="IPR009071">
    <property type="entry name" value="HMG_box_dom"/>
</dbReference>
<dbReference type="SUPFAM" id="SSF47095">
    <property type="entry name" value="HMG-box"/>
    <property type="match status" value="1"/>
</dbReference>
<dbReference type="SMART" id="SM00398">
    <property type="entry name" value="HMG"/>
    <property type="match status" value="1"/>
</dbReference>
<dbReference type="EMBL" id="UYWX01000123">
    <property type="protein sequence ID" value="VDM17145.1"/>
    <property type="molecule type" value="Genomic_DNA"/>
</dbReference>
<evidence type="ECO:0000256" key="4">
    <source>
        <dbReference type="ARBA" id="ARBA00023015"/>
    </source>
</evidence>
<evidence type="ECO:0000256" key="6">
    <source>
        <dbReference type="ARBA" id="ARBA00023159"/>
    </source>
</evidence>
<sequence>MQRIVSPLCYTATFSPGAPGFQPNAWGCQQTHSVYSTESINHLRDEKYCQASYYDETARSFSAAAAVAAVAAAAYISSSNAVASSSYFPDTKSLKYESTMECEKAVTSLQEGNSIYKTGFSAPNSEPCGCTAKPMSLVTPTSVPPAPEAHSNPVHFLSGLTDIANGSNNNGSTKFSNFVNGSKNHRCGEGVTSQNQSCVLVSSISDSVNSTTTSSRKRADKSPAHVKKPLNAFMLFMKEMRAKVVAECTMKESAAINQILGRKWHALPHEEQAKFYEMARKEKELHQRMYPGWSARDNYAYHAKRRKNRCRYRAYNNAENHGDQQKLMESTSPISSQEPALKEKALINLPNTGSIGLGGVLKGSAFYRSPFAISHMPYGVRNTGEQWCNPAEDNMAYFTSMDRSQQQNYKEQQQQQAQQSFLLNIQQSETNCGVKEECKARLPWSFSECIDPIPAAHHFNPSTSWLLNSNQQPSSTYDTISPASTSPWTQTHQQLEDRFQRQIPQSNCTSHPNHYSTPPYNPNGNFDYRYSELNPTYMPAQKTSPVTLESDQSLKSVLSYDSTPSKLTLFQPAYEDPNCGDGTSSTTVYGFSSP</sequence>
<dbReference type="Proteomes" id="UP000274429">
    <property type="component" value="Unassembled WGS sequence"/>
</dbReference>
<evidence type="ECO:0000256" key="10">
    <source>
        <dbReference type="SAM" id="MobiDB-lite"/>
    </source>
</evidence>
<keyword evidence="6" id="KW-0010">Activator</keyword>
<accession>A0A0R3WJN7</accession>
<evidence type="ECO:0000256" key="2">
    <source>
        <dbReference type="ARBA" id="ARBA00006569"/>
    </source>
</evidence>
<keyword evidence="5 9" id="KW-0238">DNA-binding</keyword>
<evidence type="ECO:0000256" key="3">
    <source>
        <dbReference type="ARBA" id="ARBA00022687"/>
    </source>
</evidence>
<dbReference type="AlphaFoldDB" id="A0A0R3WJN7"/>
<keyword evidence="4" id="KW-0805">Transcription regulation</keyword>
<feature type="DNA-binding region" description="HMG box" evidence="9">
    <location>
        <begin position="226"/>
        <end position="294"/>
    </location>
</feature>
<dbReference type="InterPro" id="IPR036910">
    <property type="entry name" value="HMG_box_dom_sf"/>
</dbReference>
<evidence type="ECO:0000256" key="9">
    <source>
        <dbReference type="PROSITE-ProRule" id="PRU00267"/>
    </source>
</evidence>
<name>A0A0R3WJN7_HYDTA</name>
<evidence type="ECO:0000256" key="1">
    <source>
        <dbReference type="ARBA" id="ARBA00004123"/>
    </source>
</evidence>
<evidence type="ECO:0000256" key="5">
    <source>
        <dbReference type="ARBA" id="ARBA00023125"/>
    </source>
</evidence>
<proteinExistence type="inferred from homology"/>
<keyword evidence="3" id="KW-0879">Wnt signaling pathway</keyword>